<proteinExistence type="predicted"/>
<evidence type="ECO:0000313" key="3">
    <source>
        <dbReference type="Proteomes" id="UP000315471"/>
    </source>
</evidence>
<dbReference type="RefSeq" id="WP_146601906.1">
    <property type="nucleotide sequence ID" value="NZ_SJPY01000008.1"/>
</dbReference>
<name>A0A5C6DGQ8_9BACT</name>
<dbReference type="OrthoDB" id="9813525at2"/>
<keyword evidence="3" id="KW-1185">Reference proteome</keyword>
<gene>
    <name evidence="2" type="ORF">Q31b_47440</name>
</gene>
<feature type="transmembrane region" description="Helical" evidence="1">
    <location>
        <begin position="93"/>
        <end position="113"/>
    </location>
</feature>
<feature type="transmembrane region" description="Helical" evidence="1">
    <location>
        <begin position="67"/>
        <end position="87"/>
    </location>
</feature>
<dbReference type="AlphaFoldDB" id="A0A5C6DGQ8"/>
<protein>
    <recommendedName>
        <fullName evidence="4">DUF2721 domain-containing protein</fullName>
    </recommendedName>
</protein>
<keyword evidence="1" id="KW-0812">Transmembrane</keyword>
<keyword evidence="1" id="KW-1133">Transmembrane helix</keyword>
<comment type="caution">
    <text evidence="2">The sequence shown here is derived from an EMBL/GenBank/DDBJ whole genome shotgun (WGS) entry which is preliminary data.</text>
</comment>
<dbReference type="InterPro" id="IPR021279">
    <property type="entry name" value="DUF2721"/>
</dbReference>
<feature type="transmembrane region" description="Helical" evidence="1">
    <location>
        <begin position="12"/>
        <end position="33"/>
    </location>
</feature>
<evidence type="ECO:0008006" key="4">
    <source>
        <dbReference type="Google" id="ProtNLM"/>
    </source>
</evidence>
<evidence type="ECO:0000256" key="1">
    <source>
        <dbReference type="SAM" id="Phobius"/>
    </source>
</evidence>
<accession>A0A5C6DGQ8</accession>
<organism evidence="2 3">
    <name type="scientific">Novipirellula aureliae</name>
    <dbReference type="NCBI Taxonomy" id="2527966"/>
    <lineage>
        <taxon>Bacteria</taxon>
        <taxon>Pseudomonadati</taxon>
        <taxon>Planctomycetota</taxon>
        <taxon>Planctomycetia</taxon>
        <taxon>Pirellulales</taxon>
        <taxon>Pirellulaceae</taxon>
        <taxon>Novipirellula</taxon>
    </lineage>
</organism>
<evidence type="ECO:0000313" key="2">
    <source>
        <dbReference type="EMBL" id="TWU36463.1"/>
    </source>
</evidence>
<keyword evidence="1" id="KW-0472">Membrane</keyword>
<sequence>MNIELTTPALLFSTISLLLLAYTNRFLALATVIRTLHREYQKTPDPVAAAQIANLRRRVNLIRDMQTLGVASLLSCTLCMGLLFAGIVFFGKVVFAISLVLMVGSLTISLIEIRMSIGALNLQLSDMEK</sequence>
<reference evidence="2 3" key="1">
    <citation type="submission" date="2019-02" db="EMBL/GenBank/DDBJ databases">
        <title>Deep-cultivation of Planctomycetes and their phenomic and genomic characterization uncovers novel biology.</title>
        <authorList>
            <person name="Wiegand S."/>
            <person name="Jogler M."/>
            <person name="Boedeker C."/>
            <person name="Pinto D."/>
            <person name="Vollmers J."/>
            <person name="Rivas-Marin E."/>
            <person name="Kohn T."/>
            <person name="Peeters S.H."/>
            <person name="Heuer A."/>
            <person name="Rast P."/>
            <person name="Oberbeckmann S."/>
            <person name="Bunk B."/>
            <person name="Jeske O."/>
            <person name="Meyerdierks A."/>
            <person name="Storesund J.E."/>
            <person name="Kallscheuer N."/>
            <person name="Luecker S."/>
            <person name="Lage O.M."/>
            <person name="Pohl T."/>
            <person name="Merkel B.J."/>
            <person name="Hornburger P."/>
            <person name="Mueller R.-W."/>
            <person name="Bruemmer F."/>
            <person name="Labrenz M."/>
            <person name="Spormann A.M."/>
            <person name="Op Den Camp H."/>
            <person name="Overmann J."/>
            <person name="Amann R."/>
            <person name="Jetten M.S.M."/>
            <person name="Mascher T."/>
            <person name="Medema M.H."/>
            <person name="Devos D.P."/>
            <person name="Kaster A.-K."/>
            <person name="Ovreas L."/>
            <person name="Rohde M."/>
            <person name="Galperin M.Y."/>
            <person name="Jogler C."/>
        </authorList>
    </citation>
    <scope>NUCLEOTIDE SEQUENCE [LARGE SCALE GENOMIC DNA]</scope>
    <source>
        <strain evidence="2 3">Q31b</strain>
    </source>
</reference>
<dbReference type="EMBL" id="SJPY01000008">
    <property type="protein sequence ID" value="TWU36463.1"/>
    <property type="molecule type" value="Genomic_DNA"/>
</dbReference>
<dbReference type="Proteomes" id="UP000315471">
    <property type="component" value="Unassembled WGS sequence"/>
</dbReference>
<dbReference type="Pfam" id="PF11026">
    <property type="entry name" value="DUF2721"/>
    <property type="match status" value="1"/>
</dbReference>